<gene>
    <name evidence="1" type="ORF">WJX72_003756</name>
</gene>
<keyword evidence="2" id="KW-1185">Reference proteome</keyword>
<proteinExistence type="predicted"/>
<organism evidence="1 2">
    <name type="scientific">[Myrmecia] bisecta</name>
    <dbReference type="NCBI Taxonomy" id="41462"/>
    <lineage>
        <taxon>Eukaryota</taxon>
        <taxon>Viridiplantae</taxon>
        <taxon>Chlorophyta</taxon>
        <taxon>core chlorophytes</taxon>
        <taxon>Trebouxiophyceae</taxon>
        <taxon>Trebouxiales</taxon>
        <taxon>Trebouxiaceae</taxon>
        <taxon>Myrmecia</taxon>
    </lineage>
</organism>
<evidence type="ECO:0000313" key="2">
    <source>
        <dbReference type="Proteomes" id="UP001489004"/>
    </source>
</evidence>
<dbReference type="Proteomes" id="UP001489004">
    <property type="component" value="Unassembled WGS sequence"/>
</dbReference>
<accession>A0AAW1PNN0</accession>
<dbReference type="EMBL" id="JALJOR010000010">
    <property type="protein sequence ID" value="KAK9810035.1"/>
    <property type="molecule type" value="Genomic_DNA"/>
</dbReference>
<protein>
    <submittedName>
        <fullName evidence="1">Uncharacterized protein</fullName>
    </submittedName>
</protein>
<name>A0AAW1PNN0_9CHLO</name>
<sequence>MPTPVWRQSLQFDLKAEKGHSGYTGSTLTCYGSETTAVAEACAGHSFSGTPNEVTEAASPWASYPRKKLWLERGVPQT</sequence>
<comment type="caution">
    <text evidence="1">The sequence shown here is derived from an EMBL/GenBank/DDBJ whole genome shotgun (WGS) entry which is preliminary data.</text>
</comment>
<evidence type="ECO:0000313" key="1">
    <source>
        <dbReference type="EMBL" id="KAK9810035.1"/>
    </source>
</evidence>
<reference evidence="1 2" key="1">
    <citation type="journal article" date="2024" name="Nat. Commun.">
        <title>Phylogenomics reveals the evolutionary origins of lichenization in chlorophyte algae.</title>
        <authorList>
            <person name="Puginier C."/>
            <person name="Libourel C."/>
            <person name="Otte J."/>
            <person name="Skaloud P."/>
            <person name="Haon M."/>
            <person name="Grisel S."/>
            <person name="Petersen M."/>
            <person name="Berrin J.G."/>
            <person name="Delaux P.M."/>
            <person name="Dal Grande F."/>
            <person name="Keller J."/>
        </authorList>
    </citation>
    <scope>NUCLEOTIDE SEQUENCE [LARGE SCALE GENOMIC DNA]</scope>
    <source>
        <strain evidence="1 2">SAG 2043</strain>
    </source>
</reference>
<dbReference type="AlphaFoldDB" id="A0AAW1PNN0"/>